<comment type="similarity">
    <text evidence="1 2">Belongs to the short-chain dehydrogenases/reductases (SDR) family.</text>
</comment>
<dbReference type="GO" id="GO:0016616">
    <property type="term" value="F:oxidoreductase activity, acting on the CH-OH group of donors, NAD or NADP as acceptor"/>
    <property type="evidence" value="ECO:0007669"/>
    <property type="project" value="TreeGrafter"/>
</dbReference>
<dbReference type="PRINTS" id="PR00081">
    <property type="entry name" value="GDHRDH"/>
</dbReference>
<dbReference type="GO" id="GO:0005829">
    <property type="term" value="C:cytosol"/>
    <property type="evidence" value="ECO:0007669"/>
    <property type="project" value="TreeGrafter"/>
</dbReference>
<dbReference type="SMART" id="SM00822">
    <property type="entry name" value="PKS_KR"/>
    <property type="match status" value="1"/>
</dbReference>
<evidence type="ECO:0000256" key="1">
    <source>
        <dbReference type="ARBA" id="ARBA00006484"/>
    </source>
</evidence>
<dbReference type="InterPro" id="IPR020904">
    <property type="entry name" value="Sc_DH/Rdtase_CS"/>
</dbReference>
<dbReference type="Gene3D" id="3.40.50.720">
    <property type="entry name" value="NAD(P)-binding Rossmann-like Domain"/>
    <property type="match status" value="1"/>
</dbReference>
<dbReference type="InterPro" id="IPR053241">
    <property type="entry name" value="NADPH_pterin_aldehyde_rdct"/>
</dbReference>
<dbReference type="PANTHER" id="PTHR45267">
    <property type="match status" value="1"/>
</dbReference>
<dbReference type="EMBL" id="DROM01000182">
    <property type="protein sequence ID" value="HHH13175.1"/>
    <property type="molecule type" value="Genomic_DNA"/>
</dbReference>
<dbReference type="PROSITE" id="PS00061">
    <property type="entry name" value="ADH_SHORT"/>
    <property type="match status" value="1"/>
</dbReference>
<dbReference type="PRINTS" id="PR00080">
    <property type="entry name" value="SDRFAMILY"/>
</dbReference>
<dbReference type="Pfam" id="PF00106">
    <property type="entry name" value="adh_short"/>
    <property type="match status" value="1"/>
</dbReference>
<name>A0A7C5IYW0_9GAMM</name>
<sequence length="229" mass="24566">MSETKTIVITGVTKGLGRALAEAWLRAGHRVWGCGRSRQAIEALQEQWPQARFAVVDVADWEAVRAWAEDCLAGGEAPDLIVNNAALINANAPLWQVPVAEFHAVIEVNVNGVYHVVKAFLPAMLARRQGVIVNFSSGWGRSTAPEVAPYCASKWAVEGLTRSLAQELPAGMAAIPLNPGIIHTEMLDSCFGAMAGHYPDPATWAETAAPFILRLGPQHNGQPLTVPGF</sequence>
<dbReference type="AlphaFoldDB" id="A0A7C5IYW0"/>
<dbReference type="PANTHER" id="PTHR45267:SF2">
    <property type="entry name" value="NADPH-DEPENDENT PTERIN ALDEHYDE REDUCTASE"/>
    <property type="match status" value="1"/>
</dbReference>
<dbReference type="Proteomes" id="UP000886100">
    <property type="component" value="Unassembled WGS sequence"/>
</dbReference>
<dbReference type="InterPro" id="IPR057326">
    <property type="entry name" value="KR_dom"/>
</dbReference>
<evidence type="ECO:0000313" key="4">
    <source>
        <dbReference type="EMBL" id="HHH13175.1"/>
    </source>
</evidence>
<evidence type="ECO:0000256" key="2">
    <source>
        <dbReference type="RuleBase" id="RU000363"/>
    </source>
</evidence>
<dbReference type="InterPro" id="IPR002347">
    <property type="entry name" value="SDR_fam"/>
</dbReference>
<dbReference type="InterPro" id="IPR036291">
    <property type="entry name" value="NAD(P)-bd_dom_sf"/>
</dbReference>
<protein>
    <submittedName>
        <fullName evidence="4">SDR family NAD(P)-dependent oxidoreductase</fullName>
    </submittedName>
</protein>
<proteinExistence type="inferred from homology"/>
<gene>
    <name evidence="4" type="ORF">ENJ98_02965</name>
</gene>
<comment type="caution">
    <text evidence="4">The sequence shown here is derived from an EMBL/GenBank/DDBJ whole genome shotgun (WGS) entry which is preliminary data.</text>
</comment>
<reference evidence="4" key="1">
    <citation type="journal article" date="2020" name="mSystems">
        <title>Genome- and Community-Level Interaction Insights into Carbon Utilization and Element Cycling Functions of Hydrothermarchaeota in Hydrothermal Sediment.</title>
        <authorList>
            <person name="Zhou Z."/>
            <person name="Liu Y."/>
            <person name="Xu W."/>
            <person name="Pan J."/>
            <person name="Luo Z.H."/>
            <person name="Li M."/>
        </authorList>
    </citation>
    <scope>NUCLEOTIDE SEQUENCE [LARGE SCALE GENOMIC DNA]</scope>
    <source>
        <strain evidence="4">HyVt-535</strain>
    </source>
</reference>
<dbReference type="SUPFAM" id="SSF51735">
    <property type="entry name" value="NAD(P)-binding Rossmann-fold domains"/>
    <property type="match status" value="1"/>
</dbReference>
<feature type="domain" description="Ketoreductase" evidence="3">
    <location>
        <begin position="5"/>
        <end position="184"/>
    </location>
</feature>
<organism evidence="4">
    <name type="scientific">Thiolapillus brandeum</name>
    <dbReference type="NCBI Taxonomy" id="1076588"/>
    <lineage>
        <taxon>Bacteria</taxon>
        <taxon>Pseudomonadati</taxon>
        <taxon>Pseudomonadota</taxon>
        <taxon>Gammaproteobacteria</taxon>
        <taxon>Chromatiales</taxon>
        <taxon>Sedimenticolaceae</taxon>
        <taxon>Thiolapillus</taxon>
    </lineage>
</organism>
<evidence type="ECO:0000259" key="3">
    <source>
        <dbReference type="SMART" id="SM00822"/>
    </source>
</evidence>
<accession>A0A7C5IYW0</accession>